<sequence length="116" mass="13275">MDAVGSLCLTNGLANDEFRKQLTIKPVWSWKERQVIVKEFIYHEEVNQVVAATKNPQAHTAPRDNGLTNNPQDNQRDPCLRETQDPPKQKFDHYTPLITSLRRSISKSQIMCPSLS</sequence>
<dbReference type="EMBL" id="JASCZI010000049">
    <property type="protein sequence ID" value="MED6107749.1"/>
    <property type="molecule type" value="Genomic_DNA"/>
</dbReference>
<reference evidence="2 3" key="1">
    <citation type="journal article" date="2023" name="Plants (Basel)">
        <title>Bridging the Gap: Combining Genomics and Transcriptomics Approaches to Understand Stylosanthes scabra, an Orphan Legume from the Brazilian Caatinga.</title>
        <authorList>
            <person name="Ferreira-Neto J.R.C."/>
            <person name="da Silva M.D."/>
            <person name="Binneck E."/>
            <person name="de Melo N.F."/>
            <person name="da Silva R.H."/>
            <person name="de Melo A.L.T.M."/>
            <person name="Pandolfi V."/>
            <person name="Bustamante F.O."/>
            <person name="Brasileiro-Vidal A.C."/>
            <person name="Benko-Iseppon A.M."/>
        </authorList>
    </citation>
    <scope>NUCLEOTIDE SEQUENCE [LARGE SCALE GENOMIC DNA]</scope>
    <source>
        <tissue evidence="2">Leaves</tissue>
    </source>
</reference>
<evidence type="ECO:0000313" key="3">
    <source>
        <dbReference type="Proteomes" id="UP001341840"/>
    </source>
</evidence>
<proteinExistence type="predicted"/>
<accession>A0ABU6Q8H3</accession>
<gene>
    <name evidence="2" type="ORF">PIB30_017015</name>
</gene>
<feature type="region of interest" description="Disordered" evidence="1">
    <location>
        <begin position="53"/>
        <end position="94"/>
    </location>
</feature>
<feature type="compositionally biased region" description="Basic and acidic residues" evidence="1">
    <location>
        <begin position="74"/>
        <end position="93"/>
    </location>
</feature>
<organism evidence="2 3">
    <name type="scientific">Stylosanthes scabra</name>
    <dbReference type="NCBI Taxonomy" id="79078"/>
    <lineage>
        <taxon>Eukaryota</taxon>
        <taxon>Viridiplantae</taxon>
        <taxon>Streptophyta</taxon>
        <taxon>Embryophyta</taxon>
        <taxon>Tracheophyta</taxon>
        <taxon>Spermatophyta</taxon>
        <taxon>Magnoliopsida</taxon>
        <taxon>eudicotyledons</taxon>
        <taxon>Gunneridae</taxon>
        <taxon>Pentapetalae</taxon>
        <taxon>rosids</taxon>
        <taxon>fabids</taxon>
        <taxon>Fabales</taxon>
        <taxon>Fabaceae</taxon>
        <taxon>Papilionoideae</taxon>
        <taxon>50 kb inversion clade</taxon>
        <taxon>dalbergioids sensu lato</taxon>
        <taxon>Dalbergieae</taxon>
        <taxon>Pterocarpus clade</taxon>
        <taxon>Stylosanthes</taxon>
    </lineage>
</organism>
<evidence type="ECO:0000313" key="2">
    <source>
        <dbReference type="EMBL" id="MED6107749.1"/>
    </source>
</evidence>
<comment type="caution">
    <text evidence="2">The sequence shown here is derived from an EMBL/GenBank/DDBJ whole genome shotgun (WGS) entry which is preliminary data.</text>
</comment>
<evidence type="ECO:0000256" key="1">
    <source>
        <dbReference type="SAM" id="MobiDB-lite"/>
    </source>
</evidence>
<dbReference type="Proteomes" id="UP001341840">
    <property type="component" value="Unassembled WGS sequence"/>
</dbReference>
<protein>
    <submittedName>
        <fullName evidence="2">Uncharacterized protein</fullName>
    </submittedName>
</protein>
<name>A0ABU6Q8H3_9FABA</name>
<keyword evidence="3" id="KW-1185">Reference proteome</keyword>